<keyword evidence="3" id="KW-1185">Reference proteome</keyword>
<organism evidence="2 3">
    <name type="scientific">Senna tora</name>
    <dbReference type="NCBI Taxonomy" id="362788"/>
    <lineage>
        <taxon>Eukaryota</taxon>
        <taxon>Viridiplantae</taxon>
        <taxon>Streptophyta</taxon>
        <taxon>Embryophyta</taxon>
        <taxon>Tracheophyta</taxon>
        <taxon>Spermatophyta</taxon>
        <taxon>Magnoliopsida</taxon>
        <taxon>eudicotyledons</taxon>
        <taxon>Gunneridae</taxon>
        <taxon>Pentapetalae</taxon>
        <taxon>rosids</taxon>
        <taxon>fabids</taxon>
        <taxon>Fabales</taxon>
        <taxon>Fabaceae</taxon>
        <taxon>Caesalpinioideae</taxon>
        <taxon>Cassia clade</taxon>
        <taxon>Senna</taxon>
    </lineage>
</organism>
<dbReference type="EMBL" id="JAAIUW010000005">
    <property type="protein sequence ID" value="KAF7832143.1"/>
    <property type="molecule type" value="Genomic_DNA"/>
</dbReference>
<name>A0A834WTL3_9FABA</name>
<dbReference type="AlphaFoldDB" id="A0A834WTL3"/>
<evidence type="ECO:0000313" key="2">
    <source>
        <dbReference type="EMBL" id="KAF7832143.1"/>
    </source>
</evidence>
<accession>A0A834WTL3</accession>
<protein>
    <submittedName>
        <fullName evidence="2">Uncharacterized protein</fullName>
    </submittedName>
</protein>
<feature type="region of interest" description="Disordered" evidence="1">
    <location>
        <begin position="1"/>
        <end position="79"/>
    </location>
</feature>
<evidence type="ECO:0000313" key="3">
    <source>
        <dbReference type="Proteomes" id="UP000634136"/>
    </source>
</evidence>
<dbReference type="Proteomes" id="UP000634136">
    <property type="component" value="Unassembled WGS sequence"/>
</dbReference>
<gene>
    <name evidence="2" type="ORF">G2W53_014476</name>
</gene>
<sequence length="101" mass="11339">MSSGRLSRGGGRRRTTRGRGRSTTQEIDNPPDIIVPSAPTAPSPHSFVHSNAQHDNEQPQIDEEQPHLSGRPWGKVPTDGKTWIYPDKKTIRVDIMLEWES</sequence>
<evidence type="ECO:0000256" key="1">
    <source>
        <dbReference type="SAM" id="MobiDB-lite"/>
    </source>
</evidence>
<proteinExistence type="predicted"/>
<comment type="caution">
    <text evidence="2">The sequence shown here is derived from an EMBL/GenBank/DDBJ whole genome shotgun (WGS) entry which is preliminary data.</text>
</comment>
<reference evidence="2" key="1">
    <citation type="submission" date="2020-09" db="EMBL/GenBank/DDBJ databases">
        <title>Genome-Enabled Discovery of Anthraquinone Biosynthesis in Senna tora.</title>
        <authorList>
            <person name="Kang S.-H."/>
            <person name="Pandey R.P."/>
            <person name="Lee C.-M."/>
            <person name="Sim J.-S."/>
            <person name="Jeong J.-T."/>
            <person name="Choi B.-S."/>
            <person name="Jung M."/>
            <person name="Ginzburg D."/>
            <person name="Zhao K."/>
            <person name="Won S.Y."/>
            <person name="Oh T.-J."/>
            <person name="Yu Y."/>
            <person name="Kim N.-H."/>
            <person name="Lee O.R."/>
            <person name="Lee T.-H."/>
            <person name="Bashyal P."/>
            <person name="Kim T.-S."/>
            <person name="Lee W.-H."/>
            <person name="Kawkins C."/>
            <person name="Kim C.-K."/>
            <person name="Kim J.S."/>
            <person name="Ahn B.O."/>
            <person name="Rhee S.Y."/>
            <person name="Sohng J.K."/>
        </authorList>
    </citation>
    <scope>NUCLEOTIDE SEQUENCE</scope>
    <source>
        <tissue evidence="2">Leaf</tissue>
    </source>
</reference>
<feature type="compositionally biased region" description="Basic residues" evidence="1">
    <location>
        <begin position="10"/>
        <end position="20"/>
    </location>
</feature>